<dbReference type="EMBL" id="AWTP01000102">
    <property type="protein sequence ID" value="KGH13128.1"/>
    <property type="molecule type" value="Genomic_DNA"/>
</dbReference>
<accession>A0A0E3BVW8</accession>
<dbReference type="AlphaFoldDB" id="A0A0E3BVW8"/>
<reference evidence="1 2" key="1">
    <citation type="submission" date="2013-09" db="EMBL/GenBank/DDBJ databases">
        <title>High correlation between genotypes and phenotypes of environmental bacteria Comamonas testosteroni strains.</title>
        <authorList>
            <person name="Liu L."/>
            <person name="Zhu W."/>
            <person name="Xia X."/>
            <person name="Xu B."/>
            <person name="Luo M."/>
            <person name="Wang G."/>
        </authorList>
    </citation>
    <scope>NUCLEOTIDE SEQUENCE [LARGE SCALE GENOMIC DNA]</scope>
    <source>
        <strain evidence="1 2">DF2</strain>
    </source>
</reference>
<protein>
    <submittedName>
        <fullName evidence="1">Uncharacterized protein</fullName>
    </submittedName>
</protein>
<comment type="caution">
    <text evidence="1">The sequence shown here is derived from an EMBL/GenBank/DDBJ whole genome shotgun (WGS) entry which is preliminary data.</text>
</comment>
<keyword evidence="2" id="KW-1185">Reference proteome</keyword>
<dbReference type="Proteomes" id="UP000029549">
    <property type="component" value="Unassembled WGS sequence"/>
</dbReference>
<name>A0A0E3BVW8_9BURK</name>
<organism evidence="1 2">
    <name type="scientific">Comamonas thiooxydans</name>
    <dbReference type="NCBI Taxonomy" id="363952"/>
    <lineage>
        <taxon>Bacteria</taxon>
        <taxon>Pseudomonadati</taxon>
        <taxon>Pseudomonadota</taxon>
        <taxon>Betaproteobacteria</taxon>
        <taxon>Burkholderiales</taxon>
        <taxon>Comamonadaceae</taxon>
        <taxon>Comamonas</taxon>
    </lineage>
</organism>
<evidence type="ECO:0000313" key="1">
    <source>
        <dbReference type="EMBL" id="KGH13128.1"/>
    </source>
</evidence>
<proteinExistence type="predicted"/>
<gene>
    <name evidence="1" type="ORF">P608_09360</name>
</gene>
<evidence type="ECO:0000313" key="2">
    <source>
        <dbReference type="Proteomes" id="UP000029549"/>
    </source>
</evidence>
<sequence>MFSESCSQLAPQGAGKDCRGVHSMVMLHVELFFSADGGSKSHAGNRIGMVNMAAPDVRYILVNARTCI</sequence>